<dbReference type="InterPro" id="IPR027417">
    <property type="entry name" value="P-loop_NTPase"/>
</dbReference>
<dbReference type="InterPro" id="IPR011335">
    <property type="entry name" value="Restrct_endonuc-II-like"/>
</dbReference>
<keyword evidence="3" id="KW-1185">Reference proteome</keyword>
<evidence type="ECO:0000259" key="1">
    <source>
        <dbReference type="Pfam" id="PF12705"/>
    </source>
</evidence>
<reference evidence="2" key="1">
    <citation type="submission" date="2023-07" db="EMBL/GenBank/DDBJ databases">
        <title>The genome sequence of Rhodocytophaga aerolata KACC 12507.</title>
        <authorList>
            <person name="Zhang X."/>
        </authorList>
    </citation>
    <scope>NUCLEOTIDE SEQUENCE</scope>
    <source>
        <strain evidence="2">KACC 12507</strain>
    </source>
</reference>
<protein>
    <submittedName>
        <fullName evidence="2">PD-(D/E)XK nuclease family protein</fullName>
    </submittedName>
</protein>
<dbReference type="SUPFAM" id="SSF52540">
    <property type="entry name" value="P-loop containing nucleoside triphosphate hydrolases"/>
    <property type="match status" value="1"/>
</dbReference>
<dbReference type="Proteomes" id="UP001168528">
    <property type="component" value="Unassembled WGS sequence"/>
</dbReference>
<dbReference type="EMBL" id="JAUKPO010000003">
    <property type="protein sequence ID" value="MDO1446162.1"/>
    <property type="molecule type" value="Genomic_DNA"/>
</dbReference>
<sequence length="992" mass="114574">MQTFLEQAAAHVFKTYPDRLHRIVVVLPTNRACFFFKRALAMQADTPVFAPNVLPIDDFITETAEAELVEPISLLWLLYDVCKEIDPHIQFDRFTSWAHPLLQDFDKIDQYLVDTKDLFSYLTKVKAIERWQPDILPTSSAIHSQLVDNYFKLWENLDRTYAALKSKLQEQKKAYRGMMYRWVAEHPEKLLEANEVDQYIFIGLNALSFAEEKILKELVKARKATLLWDTDSYYMEYNIEAKAGDLLRRYKAQGKLGEWNWQADYLSTDKKDFYMIGVLNASMQGKVASQIYLNLQKEKISSLPLEENSYTDSGMTAIILPDENLLMSVLQSLDPAVEDFNITMGLSLRSSALFTLVNLLFELQYLTLSGRGTQKKTAKFNHRHVVKVLTHPFIKQYEQLFLQAQEENTSEEGGTSNYIRHTLTYITEFNKVFLSPEELQSLGKHEQLFTVLFTPWNGEARKALQCFYNLIDVLRKVYKVHKDAIETEYLFRFYKIIKRLDTILQEREQQAGTETLSLRSLKLFLYELFKQDKIPFSGEPVSKLQIMGMLETRTLDFENVLILSANEKVLPGIKKQNSLIPLDISLQFGLPNYRSQEATISYHFYRLLQRAKKVYFLYVLPSETYNAGEKSRFLHQLEHELAMQNPNIRIHHQTVKLSENTSAPAVLPLQVEKSAPLLEHLSREIGKGISPTQINTYITCSLRYYYSYLSNLKEEEEVQESMSAGTFGNLVHKTLEEIDHELAAFGRAIQKDDIRQILKTIPARVQRIYAETHPGGSLQNGLNFLLYKVASHVIRNLLEHQLEEDIFPLEILGLEKTLSTSLTLDIEGKPVKVQLYGRLDRIDKVGNTIRIIDYKTGKVEKNQLKAGSTDLETVLVTNPEADKVRQLWLYKYILAKRMLHEKGLRLADRHLSAEEHELIAGIYSFRNIGEGLLTDQLRFNEGAGHTLENFVSQSEIYLQKLISTILNPDKPFERTTRLESCTFCPYTGICGR</sequence>
<gene>
    <name evidence="2" type="ORF">Q0590_07860</name>
</gene>
<name>A0ABT8R248_9BACT</name>
<evidence type="ECO:0000313" key="3">
    <source>
        <dbReference type="Proteomes" id="UP001168528"/>
    </source>
</evidence>
<dbReference type="InterPro" id="IPR011604">
    <property type="entry name" value="PDDEXK-like_dom_sf"/>
</dbReference>
<proteinExistence type="predicted"/>
<dbReference type="RefSeq" id="WP_302036963.1">
    <property type="nucleotide sequence ID" value="NZ_JAUKPO010000003.1"/>
</dbReference>
<feature type="domain" description="PD-(D/E)XK endonuclease-like" evidence="1">
    <location>
        <begin position="689"/>
        <end position="990"/>
    </location>
</feature>
<comment type="caution">
    <text evidence="2">The sequence shown here is derived from an EMBL/GenBank/DDBJ whole genome shotgun (WGS) entry which is preliminary data.</text>
</comment>
<dbReference type="SUPFAM" id="SSF52980">
    <property type="entry name" value="Restriction endonuclease-like"/>
    <property type="match status" value="1"/>
</dbReference>
<dbReference type="Pfam" id="PF12705">
    <property type="entry name" value="PDDEXK_1"/>
    <property type="match status" value="1"/>
</dbReference>
<accession>A0ABT8R248</accession>
<dbReference type="Gene3D" id="3.90.320.10">
    <property type="match status" value="1"/>
</dbReference>
<dbReference type="InterPro" id="IPR038726">
    <property type="entry name" value="PDDEXK_AddAB-type"/>
</dbReference>
<evidence type="ECO:0000313" key="2">
    <source>
        <dbReference type="EMBL" id="MDO1446162.1"/>
    </source>
</evidence>
<organism evidence="2 3">
    <name type="scientific">Rhodocytophaga aerolata</name>
    <dbReference type="NCBI Taxonomy" id="455078"/>
    <lineage>
        <taxon>Bacteria</taxon>
        <taxon>Pseudomonadati</taxon>
        <taxon>Bacteroidota</taxon>
        <taxon>Cytophagia</taxon>
        <taxon>Cytophagales</taxon>
        <taxon>Rhodocytophagaceae</taxon>
        <taxon>Rhodocytophaga</taxon>
    </lineage>
</organism>